<feature type="region of interest" description="Disordered" evidence="1">
    <location>
        <begin position="1"/>
        <end position="44"/>
    </location>
</feature>
<evidence type="ECO:0000313" key="2">
    <source>
        <dbReference type="EMBL" id="KAF2034099.1"/>
    </source>
</evidence>
<evidence type="ECO:0000313" key="3">
    <source>
        <dbReference type="Proteomes" id="UP000799777"/>
    </source>
</evidence>
<dbReference type="AlphaFoldDB" id="A0A9P4HH03"/>
<name>A0A9P4HH03_9PLEO</name>
<dbReference type="EMBL" id="ML978163">
    <property type="protein sequence ID" value="KAF2034099.1"/>
    <property type="molecule type" value="Genomic_DNA"/>
</dbReference>
<feature type="compositionally biased region" description="Basic and acidic residues" evidence="1">
    <location>
        <begin position="18"/>
        <end position="28"/>
    </location>
</feature>
<accession>A0A9P4HH03</accession>
<comment type="caution">
    <text evidence="2">The sequence shown here is derived from an EMBL/GenBank/DDBJ whole genome shotgun (WGS) entry which is preliminary data.</text>
</comment>
<sequence length="84" mass="9461">MATPTPTLTVRATSTPRRVSEEHEEAPAPKRVRRTSSDGPPVTSEPIMILVGEQEDKFFVHAHLLEASSEYFLKALSIKKRRVF</sequence>
<evidence type="ECO:0008006" key="4">
    <source>
        <dbReference type="Google" id="ProtNLM"/>
    </source>
</evidence>
<feature type="compositionally biased region" description="Polar residues" evidence="1">
    <location>
        <begin position="1"/>
        <end position="17"/>
    </location>
</feature>
<protein>
    <recommendedName>
        <fullName evidence="4">BTB domain-containing protein</fullName>
    </recommendedName>
</protein>
<dbReference type="Proteomes" id="UP000799777">
    <property type="component" value="Unassembled WGS sequence"/>
</dbReference>
<evidence type="ECO:0000256" key="1">
    <source>
        <dbReference type="SAM" id="MobiDB-lite"/>
    </source>
</evidence>
<gene>
    <name evidence="2" type="ORF">EK21DRAFT_108510</name>
</gene>
<dbReference type="OrthoDB" id="1022638at2759"/>
<keyword evidence="3" id="KW-1185">Reference proteome</keyword>
<reference evidence="2" key="1">
    <citation type="journal article" date="2020" name="Stud. Mycol.">
        <title>101 Dothideomycetes genomes: a test case for predicting lifestyles and emergence of pathogens.</title>
        <authorList>
            <person name="Haridas S."/>
            <person name="Albert R."/>
            <person name="Binder M."/>
            <person name="Bloem J."/>
            <person name="Labutti K."/>
            <person name="Salamov A."/>
            <person name="Andreopoulos B."/>
            <person name="Baker S."/>
            <person name="Barry K."/>
            <person name="Bills G."/>
            <person name="Bluhm B."/>
            <person name="Cannon C."/>
            <person name="Castanera R."/>
            <person name="Culley D."/>
            <person name="Daum C."/>
            <person name="Ezra D."/>
            <person name="Gonzalez J."/>
            <person name="Henrissat B."/>
            <person name="Kuo A."/>
            <person name="Liang C."/>
            <person name="Lipzen A."/>
            <person name="Lutzoni F."/>
            <person name="Magnuson J."/>
            <person name="Mondo S."/>
            <person name="Nolan M."/>
            <person name="Ohm R."/>
            <person name="Pangilinan J."/>
            <person name="Park H.-J."/>
            <person name="Ramirez L."/>
            <person name="Alfaro M."/>
            <person name="Sun H."/>
            <person name="Tritt A."/>
            <person name="Yoshinaga Y."/>
            <person name="Zwiers L.-H."/>
            <person name="Turgeon B."/>
            <person name="Goodwin S."/>
            <person name="Spatafora J."/>
            <person name="Crous P."/>
            <person name="Grigoriev I."/>
        </authorList>
    </citation>
    <scope>NUCLEOTIDE SEQUENCE</scope>
    <source>
        <strain evidence="2">CBS 110217</strain>
    </source>
</reference>
<organism evidence="2 3">
    <name type="scientific">Setomelanomma holmii</name>
    <dbReference type="NCBI Taxonomy" id="210430"/>
    <lineage>
        <taxon>Eukaryota</taxon>
        <taxon>Fungi</taxon>
        <taxon>Dikarya</taxon>
        <taxon>Ascomycota</taxon>
        <taxon>Pezizomycotina</taxon>
        <taxon>Dothideomycetes</taxon>
        <taxon>Pleosporomycetidae</taxon>
        <taxon>Pleosporales</taxon>
        <taxon>Pleosporineae</taxon>
        <taxon>Phaeosphaeriaceae</taxon>
        <taxon>Setomelanomma</taxon>
    </lineage>
</organism>
<proteinExistence type="predicted"/>